<evidence type="ECO:0000313" key="3">
    <source>
        <dbReference type="Proteomes" id="UP000215999"/>
    </source>
</evidence>
<feature type="region of interest" description="Disordered" evidence="1">
    <location>
        <begin position="1"/>
        <end position="26"/>
    </location>
</feature>
<comment type="caution">
    <text evidence="2">The sequence shown here is derived from an EMBL/GenBank/DDBJ whole genome shotgun (WGS) entry which is preliminary data.</text>
</comment>
<organism evidence="2 3">
    <name type="scientific">Photobacterium sanguinicancri</name>
    <dbReference type="NCBI Taxonomy" id="875932"/>
    <lineage>
        <taxon>Bacteria</taxon>
        <taxon>Pseudomonadati</taxon>
        <taxon>Pseudomonadota</taxon>
        <taxon>Gammaproteobacteria</taxon>
        <taxon>Vibrionales</taxon>
        <taxon>Vibrionaceae</taxon>
        <taxon>Photobacterium</taxon>
    </lineage>
</organism>
<accession>A0ABX4FTU1</accession>
<protein>
    <submittedName>
        <fullName evidence="2">Uncharacterized protein</fullName>
    </submittedName>
</protein>
<dbReference type="EMBL" id="NOIF01000166">
    <property type="protein sequence ID" value="OZS42296.1"/>
    <property type="molecule type" value="Genomic_DNA"/>
</dbReference>
<gene>
    <name evidence="2" type="ORF">ASV53_19235</name>
</gene>
<reference evidence="2 3" key="1">
    <citation type="journal article" date="2016" name="Antonie Van Leeuwenhoek">
        <title>Photobacterium sanguinicancri sp. nov. isolated from marine animals.</title>
        <authorList>
            <person name="Gomez-Gil B."/>
            <person name="Roque A."/>
            <person name="Rotllant G."/>
            <person name="Romalde J.L."/>
            <person name="Doce A."/>
            <person name="Eggermont M."/>
            <person name="Defoirdt T."/>
        </authorList>
    </citation>
    <scope>NUCLEOTIDE SEQUENCE [LARGE SCALE GENOMIC DNA]</scope>
    <source>
        <strain evidence="2 3">CAIM 1827</strain>
    </source>
</reference>
<sequence>MGGGKKKRGIAAAAPKANQGKGGTSRLTVNESATDYEDSQIVFSLERVVSGKYCYSKLDKDHKAAFADAIFKRKSFTWKSIQEEGRHGLGYEKISKKSIKTGVPDFIPPDLKNFLAFRFKGKAPLVGYRRRNIFYVLWFDHNFTVYPHKNA</sequence>
<dbReference type="Proteomes" id="UP000215999">
    <property type="component" value="Unassembled WGS sequence"/>
</dbReference>
<evidence type="ECO:0000256" key="1">
    <source>
        <dbReference type="SAM" id="MobiDB-lite"/>
    </source>
</evidence>
<name>A0ABX4FTU1_9GAMM</name>
<evidence type="ECO:0000313" key="2">
    <source>
        <dbReference type="EMBL" id="OZS42296.1"/>
    </source>
</evidence>
<dbReference type="RefSeq" id="WP_094958280.1">
    <property type="nucleotide sequence ID" value="NZ_NOIF01000166.1"/>
</dbReference>
<keyword evidence="3" id="KW-1185">Reference proteome</keyword>
<proteinExistence type="predicted"/>